<dbReference type="OrthoDB" id="6114664at2759"/>
<feature type="region of interest" description="Disordered" evidence="1">
    <location>
        <begin position="611"/>
        <end position="635"/>
    </location>
</feature>
<feature type="compositionally biased region" description="Polar residues" evidence="1">
    <location>
        <begin position="348"/>
        <end position="357"/>
    </location>
</feature>
<keyword evidence="3" id="KW-1185">Reference proteome</keyword>
<evidence type="ECO:0000313" key="2">
    <source>
        <dbReference type="EMBL" id="CAC5420113.1"/>
    </source>
</evidence>
<protein>
    <submittedName>
        <fullName evidence="2">Uncharacterized protein</fullName>
    </submittedName>
</protein>
<feature type="compositionally biased region" description="Polar residues" evidence="1">
    <location>
        <begin position="511"/>
        <end position="520"/>
    </location>
</feature>
<feature type="region of interest" description="Disordered" evidence="1">
    <location>
        <begin position="855"/>
        <end position="882"/>
    </location>
</feature>
<feature type="region of interest" description="Disordered" evidence="1">
    <location>
        <begin position="1"/>
        <end position="21"/>
    </location>
</feature>
<proteinExistence type="predicted"/>
<feature type="region of interest" description="Disordered" evidence="1">
    <location>
        <begin position="101"/>
        <end position="141"/>
    </location>
</feature>
<feature type="region of interest" description="Disordered" evidence="1">
    <location>
        <begin position="192"/>
        <end position="221"/>
    </location>
</feature>
<organism evidence="2 3">
    <name type="scientific">Mytilus coruscus</name>
    <name type="common">Sea mussel</name>
    <dbReference type="NCBI Taxonomy" id="42192"/>
    <lineage>
        <taxon>Eukaryota</taxon>
        <taxon>Metazoa</taxon>
        <taxon>Spiralia</taxon>
        <taxon>Lophotrochozoa</taxon>
        <taxon>Mollusca</taxon>
        <taxon>Bivalvia</taxon>
        <taxon>Autobranchia</taxon>
        <taxon>Pteriomorphia</taxon>
        <taxon>Mytilida</taxon>
        <taxon>Mytiloidea</taxon>
        <taxon>Mytilidae</taxon>
        <taxon>Mytilinae</taxon>
        <taxon>Mytilus</taxon>
    </lineage>
</organism>
<dbReference type="Proteomes" id="UP000507470">
    <property type="component" value="Unassembled WGS sequence"/>
</dbReference>
<feature type="region of interest" description="Disordered" evidence="1">
    <location>
        <begin position="454"/>
        <end position="546"/>
    </location>
</feature>
<feature type="compositionally biased region" description="Polar residues" evidence="1">
    <location>
        <begin position="196"/>
        <end position="212"/>
    </location>
</feature>
<gene>
    <name evidence="2" type="ORF">MCOR_52378</name>
</gene>
<feature type="compositionally biased region" description="Polar residues" evidence="1">
    <location>
        <begin position="101"/>
        <end position="111"/>
    </location>
</feature>
<feature type="compositionally biased region" description="Basic and acidic residues" evidence="1">
    <location>
        <begin position="122"/>
        <end position="131"/>
    </location>
</feature>
<name>A0A6J8EJI7_MYTCO</name>
<evidence type="ECO:0000256" key="1">
    <source>
        <dbReference type="SAM" id="MobiDB-lite"/>
    </source>
</evidence>
<feature type="region of interest" description="Disordered" evidence="1">
    <location>
        <begin position="252"/>
        <end position="275"/>
    </location>
</feature>
<feature type="region of interest" description="Disordered" evidence="1">
    <location>
        <begin position="348"/>
        <end position="397"/>
    </location>
</feature>
<feature type="compositionally biased region" description="Polar residues" evidence="1">
    <location>
        <begin position="480"/>
        <end position="497"/>
    </location>
</feature>
<feature type="compositionally biased region" description="Basic and acidic residues" evidence="1">
    <location>
        <begin position="381"/>
        <end position="390"/>
    </location>
</feature>
<dbReference type="AlphaFoldDB" id="A0A6J8EJI7"/>
<feature type="compositionally biased region" description="Polar residues" evidence="1">
    <location>
        <begin position="365"/>
        <end position="380"/>
    </location>
</feature>
<evidence type="ECO:0000313" key="3">
    <source>
        <dbReference type="Proteomes" id="UP000507470"/>
    </source>
</evidence>
<feature type="compositionally biased region" description="Basic and acidic residues" evidence="1">
    <location>
        <begin position="454"/>
        <end position="479"/>
    </location>
</feature>
<reference evidence="2 3" key="1">
    <citation type="submission" date="2020-06" db="EMBL/GenBank/DDBJ databases">
        <authorList>
            <person name="Li R."/>
            <person name="Bekaert M."/>
        </authorList>
    </citation>
    <scope>NUCLEOTIDE SEQUENCE [LARGE SCALE GENOMIC DNA]</scope>
    <source>
        <strain evidence="3">wild</strain>
    </source>
</reference>
<feature type="compositionally biased region" description="Basic and acidic residues" evidence="1">
    <location>
        <begin position="252"/>
        <end position="274"/>
    </location>
</feature>
<accession>A0A6J8EJI7</accession>
<sequence length="882" mass="98070">MSYSASAYSRVDKAWPSMSESTQARIQRLRELEQKRLEKQARMLEQRNSEPIPMPKFESGMKSTFQTVTDSNQDNVSKTENSGNIIDKIEGSKKEAIAEKVTSSEYQSAHSESVKVIDSPTEIDRIHEQSEGTKNTSKVFTEPVRTLSTSYVSGPLSPTSTEKTKISVVKKMKLDSLPAVKTTSCEHVLGSRMSETESSVASKVLPHTNSEITDSKDKKDDSVLAKKSGMDCSVLSDSLEKGYSQLSREKPVLVESKSRVDSNDDSEKKSETFKPGETVCTGRSIHQLSLDVNKRGNVGQTASNTGNIQSIANKSEKISSIAEVLVSTCTTPVSSSNLSYMTCETKTIKSPTKPMTSDSEKALSPTISTASESVLASGSKVTEENVEKGPSDSNTSKQSICVEGLKVNEAEESAFRLGTLAMKQTLEVSAKIEEKFSSITDDVHSQMAKLEELQRQREERKKTPQEDELSHLSVRERFFRNQSIGRSSRTAKPQSIPEQIRASRLSRRNSENQIPRTNSPGKAAEAESPPTARRRSRLQQSSVDRLRRRTIDTVPALFSSVNVPDVSKERSKPMAVLDIDSLDKAFSRPDKERFSRLDELDRIRLQNREAVKRRDSAPTLADAEDTGNPTSRLDFPSSLIVNRGSSENIAQYPIHEHLETSFLPSRLITTSTEDVANRRRELFRSTSFDRPIPSVTSISRSTLRPSYSESRLFPLDGGRLSHSGILSLSTDTEHSQLEQSNVQHSVVNEETDETPIYREGSPQGTPVIDPEGRTHWVAPASLRLSTYLSVMDRLENRNRSASFDLVPSYHHHPINLSNNLLDAINHDHFLADCFDKKYTLKERCALIREKIYGKSTKSERGKPDGASHDIDNSKDKSEATLA</sequence>
<dbReference type="EMBL" id="CACVKT020009075">
    <property type="protein sequence ID" value="CAC5420113.1"/>
    <property type="molecule type" value="Genomic_DNA"/>
</dbReference>